<dbReference type="EMBL" id="JAVRHQ010000090">
    <property type="protein sequence ID" value="MDT0645030.1"/>
    <property type="molecule type" value="Genomic_DNA"/>
</dbReference>
<reference evidence="1 2" key="1">
    <citation type="submission" date="2023-09" db="EMBL/GenBank/DDBJ databases">
        <authorList>
            <person name="Rey-Velasco X."/>
        </authorList>
    </citation>
    <scope>NUCLEOTIDE SEQUENCE [LARGE SCALE GENOMIC DNA]</scope>
    <source>
        <strain evidence="1 2">F363</strain>
    </source>
</reference>
<comment type="caution">
    <text evidence="1">The sequence shown here is derived from an EMBL/GenBank/DDBJ whole genome shotgun (WGS) entry which is preliminary data.</text>
</comment>
<proteinExistence type="predicted"/>
<evidence type="ECO:0000313" key="1">
    <source>
        <dbReference type="EMBL" id="MDT0645030.1"/>
    </source>
</evidence>
<sequence>MEIFRRKIQKKHISRFEILLAERLENDFPEILIATKLPQQSKLHFPKNPPGIYIARIYDNSTFKILNKNHRTYFHLNGISIYNKKERKFIALRLWFQYDRLTNISVDDPTRFHINFDLGKIQIENLNRENLEITNPDKKFVLEALKTLAKEDLELLELDSTFEIDFDNKIYYPIIDMEDGNSIATDKNGRIYRLNHENHKDPIKLIFEKPQNLIDKFQGKKENLEDLMD</sequence>
<dbReference type="Proteomes" id="UP001262889">
    <property type="component" value="Unassembled WGS sequence"/>
</dbReference>
<organism evidence="1 2">
    <name type="scientific">Autumnicola tepida</name>
    <dbReference type="NCBI Taxonomy" id="3075595"/>
    <lineage>
        <taxon>Bacteria</taxon>
        <taxon>Pseudomonadati</taxon>
        <taxon>Bacteroidota</taxon>
        <taxon>Flavobacteriia</taxon>
        <taxon>Flavobacteriales</taxon>
        <taxon>Flavobacteriaceae</taxon>
        <taxon>Autumnicola</taxon>
    </lineage>
</organism>
<gene>
    <name evidence="1" type="ORF">RM553_19520</name>
</gene>
<accession>A0ABU3CFC2</accession>
<name>A0ABU3CFC2_9FLAO</name>
<protein>
    <submittedName>
        <fullName evidence="1">Uncharacterized protein</fullName>
    </submittedName>
</protein>
<dbReference type="RefSeq" id="WP_311536640.1">
    <property type="nucleotide sequence ID" value="NZ_JAVRHQ010000090.1"/>
</dbReference>
<evidence type="ECO:0000313" key="2">
    <source>
        <dbReference type="Proteomes" id="UP001262889"/>
    </source>
</evidence>
<keyword evidence="2" id="KW-1185">Reference proteome</keyword>